<reference evidence="3 4" key="1">
    <citation type="submission" date="2019-02" db="EMBL/GenBank/DDBJ databases">
        <title>Genomic Encyclopedia of Type Strains, Phase IV (KMG-IV): sequencing the most valuable type-strain genomes for metagenomic binning, comparative biology and taxonomic classification.</title>
        <authorList>
            <person name="Goeker M."/>
        </authorList>
    </citation>
    <scope>NUCLEOTIDE SEQUENCE [LARGE SCALE GENOMIC DNA]</scope>
    <source>
        <strain evidence="3 4">DSM 105135</strain>
    </source>
</reference>
<keyword evidence="1" id="KW-0472">Membrane</keyword>
<feature type="domain" description="PelD GGDEF" evidence="2">
    <location>
        <begin position="322"/>
        <end position="446"/>
    </location>
</feature>
<keyword evidence="4" id="KW-1185">Reference proteome</keyword>
<gene>
    <name evidence="3" type="ORF">EV700_0602</name>
</gene>
<dbReference type="SUPFAM" id="SSF55781">
    <property type="entry name" value="GAF domain-like"/>
    <property type="match status" value="1"/>
</dbReference>
<name>A0A4Q7ZCD6_9GAMM</name>
<protein>
    <submittedName>
        <fullName evidence="3">PelD-like GGDEF domain-containing protein</fullName>
    </submittedName>
</protein>
<feature type="transmembrane region" description="Helical" evidence="1">
    <location>
        <begin position="99"/>
        <end position="117"/>
    </location>
</feature>
<keyword evidence="1" id="KW-0812">Transmembrane</keyword>
<evidence type="ECO:0000256" key="1">
    <source>
        <dbReference type="SAM" id="Phobius"/>
    </source>
</evidence>
<dbReference type="InterPro" id="IPR038367">
    <property type="entry name" value="PelD_GGDEF_sf"/>
</dbReference>
<sequence>MPTLTPGRLAAWFAPKQYSRQAVYEVLGFTIGSLMLATWSHPDDPLLTKLAFPWLWLVCTVLALRYGTLAAFGSVGLMALTWVLHQWVTPAAIPFPSSYFMGGLVLSLVAGEFSDVWTARLQRVREANVYLNERLESLTRRHYLLRLSHERLEQDLLVKPLTLRDSLAAMRRALADEPVRNPHDLPEAATLLNLLSQNCQLEVASLHSVTDGRVETRPAAVLGEVSPLNASDPLVSYALDCRELSHIQTDSLQHARTAYLVAAPLLAADGRCFGILVVERLPFLSLNAETLQFLNVILGYYSDSIGIPEASFEVLQLLLGQECPMEFGAEVLRLDHLFRISGLRSSIAALVVPESAHRHDLAAEARRQRRQMDIIWDLHLPDRDILLTVMPLDDEAAVTGYFLRTEKWLKDLFGYRSLAESGVIVHAKRIGDQQPAELLHALLDRCQLETAHHG</sequence>
<accession>A0A4Q7ZCD6</accession>
<dbReference type="OrthoDB" id="5442761at2"/>
<dbReference type="Gene3D" id="3.30.70.2880">
    <property type="match status" value="1"/>
</dbReference>
<dbReference type="Proteomes" id="UP000292423">
    <property type="component" value="Unassembled WGS sequence"/>
</dbReference>
<dbReference type="InterPro" id="IPR031583">
    <property type="entry name" value="PelD_GGDEF"/>
</dbReference>
<dbReference type="AlphaFoldDB" id="A0A4Q7ZCD6"/>
<organism evidence="3 4">
    <name type="scientific">Fluviicoccus keumensis</name>
    <dbReference type="NCBI Taxonomy" id="1435465"/>
    <lineage>
        <taxon>Bacteria</taxon>
        <taxon>Pseudomonadati</taxon>
        <taxon>Pseudomonadota</taxon>
        <taxon>Gammaproteobacteria</taxon>
        <taxon>Moraxellales</taxon>
        <taxon>Moraxellaceae</taxon>
        <taxon>Fluviicoccus</taxon>
    </lineage>
</organism>
<proteinExistence type="predicted"/>
<dbReference type="Gene3D" id="3.30.450.40">
    <property type="match status" value="1"/>
</dbReference>
<comment type="caution">
    <text evidence="3">The sequence shown here is derived from an EMBL/GenBank/DDBJ whole genome shotgun (WGS) entry which is preliminary data.</text>
</comment>
<keyword evidence="1" id="KW-1133">Transmembrane helix</keyword>
<dbReference type="InterPro" id="IPR029016">
    <property type="entry name" value="GAF-like_dom_sf"/>
</dbReference>
<dbReference type="RefSeq" id="WP_130410859.1">
    <property type="nucleotide sequence ID" value="NZ_SHKX01000010.1"/>
</dbReference>
<feature type="transmembrane region" description="Helical" evidence="1">
    <location>
        <begin position="22"/>
        <end position="40"/>
    </location>
</feature>
<evidence type="ECO:0000259" key="2">
    <source>
        <dbReference type="Pfam" id="PF16963"/>
    </source>
</evidence>
<evidence type="ECO:0000313" key="3">
    <source>
        <dbReference type="EMBL" id="RZU47635.1"/>
    </source>
</evidence>
<dbReference type="Pfam" id="PF16963">
    <property type="entry name" value="PelD_GGDEF"/>
    <property type="match status" value="1"/>
</dbReference>
<evidence type="ECO:0000313" key="4">
    <source>
        <dbReference type="Proteomes" id="UP000292423"/>
    </source>
</evidence>
<dbReference type="EMBL" id="SHKX01000010">
    <property type="protein sequence ID" value="RZU47635.1"/>
    <property type="molecule type" value="Genomic_DNA"/>
</dbReference>